<organism evidence="1 2">
    <name type="scientific">Hyaloscypha hepaticicola</name>
    <dbReference type="NCBI Taxonomy" id="2082293"/>
    <lineage>
        <taxon>Eukaryota</taxon>
        <taxon>Fungi</taxon>
        <taxon>Dikarya</taxon>
        <taxon>Ascomycota</taxon>
        <taxon>Pezizomycotina</taxon>
        <taxon>Leotiomycetes</taxon>
        <taxon>Helotiales</taxon>
        <taxon>Hyaloscyphaceae</taxon>
        <taxon>Hyaloscypha</taxon>
    </lineage>
</organism>
<evidence type="ECO:0000313" key="1">
    <source>
        <dbReference type="EMBL" id="PMD12020.1"/>
    </source>
</evidence>
<evidence type="ECO:0000313" key="2">
    <source>
        <dbReference type="Proteomes" id="UP000235672"/>
    </source>
</evidence>
<protein>
    <submittedName>
        <fullName evidence="1">Uncharacterized protein</fullName>
    </submittedName>
</protein>
<dbReference type="EMBL" id="KZ613574">
    <property type="protein sequence ID" value="PMD12020.1"/>
    <property type="molecule type" value="Genomic_DNA"/>
</dbReference>
<proteinExistence type="predicted"/>
<dbReference type="Proteomes" id="UP000235672">
    <property type="component" value="Unassembled WGS sequence"/>
</dbReference>
<gene>
    <name evidence="1" type="ORF">NA56DRAFT_713606</name>
</gene>
<keyword evidence="2" id="KW-1185">Reference proteome</keyword>
<dbReference type="AlphaFoldDB" id="A0A2J6PDA6"/>
<accession>A0A2J6PDA6</accession>
<sequence length="154" mass="16858">MPYPRCCDIPFSNSIAFVPSVDKIEQPGETGGSANAFKHFLFSQDSLRPYTTDIWTEVFQLASERSNSKSAKLKDSKIGQQECSSILVAALDPSIEGESGGFLQEGVRKGSRGLGGVEGILRGGHILVFANRPSTGYEYEGYVALECSFYWKDM</sequence>
<reference evidence="1 2" key="1">
    <citation type="submission" date="2016-05" db="EMBL/GenBank/DDBJ databases">
        <title>A degradative enzymes factory behind the ericoid mycorrhizal symbiosis.</title>
        <authorList>
            <consortium name="DOE Joint Genome Institute"/>
            <person name="Martino E."/>
            <person name="Morin E."/>
            <person name="Grelet G."/>
            <person name="Kuo A."/>
            <person name="Kohler A."/>
            <person name="Daghino S."/>
            <person name="Barry K."/>
            <person name="Choi C."/>
            <person name="Cichocki N."/>
            <person name="Clum A."/>
            <person name="Copeland A."/>
            <person name="Hainaut M."/>
            <person name="Haridas S."/>
            <person name="Labutti K."/>
            <person name="Lindquist E."/>
            <person name="Lipzen A."/>
            <person name="Khouja H.-R."/>
            <person name="Murat C."/>
            <person name="Ohm R."/>
            <person name="Olson A."/>
            <person name="Spatafora J."/>
            <person name="Veneault-Fourrey C."/>
            <person name="Henrissat B."/>
            <person name="Grigoriev I."/>
            <person name="Martin F."/>
            <person name="Perotto S."/>
        </authorList>
    </citation>
    <scope>NUCLEOTIDE SEQUENCE [LARGE SCALE GENOMIC DNA]</scope>
    <source>
        <strain evidence="1 2">UAMH 7357</strain>
    </source>
</reference>
<name>A0A2J6PDA6_9HELO</name>